<dbReference type="PANTHER" id="PTHR46484">
    <property type="entry name" value="SI:CH211-171H4.5-RELATED"/>
    <property type="match status" value="1"/>
</dbReference>
<feature type="transmembrane region" description="Helical" evidence="2">
    <location>
        <begin position="872"/>
        <end position="896"/>
    </location>
</feature>
<gene>
    <name evidence="5" type="ORF">MATL_G00126390</name>
</gene>
<protein>
    <recommendedName>
        <fullName evidence="4">Ig-like domain-containing protein</fullName>
    </recommendedName>
</protein>
<dbReference type="OrthoDB" id="10039395at2759"/>
<keyword evidence="3" id="KW-0732">Signal</keyword>
<evidence type="ECO:0000256" key="1">
    <source>
        <dbReference type="SAM" id="MobiDB-lite"/>
    </source>
</evidence>
<sequence>MFSLGWSFSMPSKITGLLGSCLVIPCSFDYKSSLPSDLRVRWYQYETEGHSVYDRENPQSVIDVFRGKTDLYGSPEQKSCSLKISSLVRSHHRRRLYTWVDPKPISQFHKHNFQDTTVELDVTDRADSPEILIDGKPKVGQQLSVQCSVYHTCPSTPPTLRLNGPTGTDKVTNTEAQDSKWKATLVRTWAVAQKQQSVTCDVTHPGGLTASASKTITAECSVGKLTINPQSEEFLEGVEKSVTCSVTYTCHEDQPTLEWNYRNMVTSSTTKSMGVGSLQTQSTLMFKAAGDDHSKALMCTAKTASGESQEAIITLQVKRSMLSLGWSFSTPRRITGLLGSCLVIPCSFDYKSSLPSDLRVRWYQYASKGYPLVYDRGNPGSVIDVFRGKTDLYGSPAEKSCSLKISSLVRSHHGERLYTWVDPNPVSSFHGHNFQDKTVELHVTDRADNPEILIDGIPKVGQQINIQCSVYHTCPSTPPTLKLSGPSGKDTVTETVLHDGKWKTTLVRTWVVGEDDQTVSCTVQHPGGLTATAETTIQAECPIGEITIDPKPEEFQEGVVKNITCSISYICRKQQPIITWNYKEMQAFSSTTKGAEKKWETESIVMFIASIDDHEKKLTCTAQFPDGKRPESSIKIRVKKFEARAGLVPGVKGTSHLGTADVLPRINALTRSCVVIPCAFQLPGNRPVTGLGGIWHKLDGGYAYHNGQSRVLDNFKGRTRLLGEVDEQNCTLEIDDIKAHDNGPFCFRAEKETDTYDFNNSCVFIIMKASPNKPVMTALPQEIEEGSSVSVTCSVTHTCPSHPPTFTWNVIDMQTTVSHVHKGDGVWETSSTLTFAPSGNNYENYLNCSAIFWKGKRQETIASLNVKRKMNFLPILLPVSVGVPVALSLCVVVLIWKKCSVGKCVSQTPERPPRPEKRRSLWQRFSRRQGECGATWINDGKGDYRGRPIDYQTKPPRPEKRRSIWSRFSRRNPGDFQERPPRPEKRMSIWNRFSRRTQGYTADMNVGSRVNNETMTIATQNVSKPRCPSPKSNLKSAHPAKRRNDFGYNVDDGNIYGNM</sequence>
<feature type="domain" description="Ig-like" evidence="4">
    <location>
        <begin position="223"/>
        <end position="314"/>
    </location>
</feature>
<feature type="chain" id="PRO_5039367246" description="Ig-like domain-containing protein" evidence="3">
    <location>
        <begin position="17"/>
        <end position="1059"/>
    </location>
</feature>
<reference evidence="5" key="1">
    <citation type="submission" date="2021-01" db="EMBL/GenBank/DDBJ databases">
        <authorList>
            <person name="Zahm M."/>
            <person name="Roques C."/>
            <person name="Cabau C."/>
            <person name="Klopp C."/>
            <person name="Donnadieu C."/>
            <person name="Jouanno E."/>
            <person name="Lampietro C."/>
            <person name="Louis A."/>
            <person name="Herpin A."/>
            <person name="Echchiki A."/>
            <person name="Berthelot C."/>
            <person name="Parey E."/>
            <person name="Roest-Crollius H."/>
            <person name="Braasch I."/>
            <person name="Postlethwait J."/>
            <person name="Bobe J."/>
            <person name="Montfort J."/>
            <person name="Bouchez O."/>
            <person name="Begum T."/>
            <person name="Mejri S."/>
            <person name="Adams A."/>
            <person name="Chen W.-J."/>
            <person name="Guiguen Y."/>
        </authorList>
    </citation>
    <scope>NUCLEOTIDE SEQUENCE</scope>
    <source>
        <strain evidence="5">YG-15Mar2019-1</strain>
        <tissue evidence="5">Brain</tissue>
    </source>
</reference>
<feature type="region of interest" description="Disordered" evidence="1">
    <location>
        <begin position="933"/>
        <end position="983"/>
    </location>
</feature>
<evidence type="ECO:0000313" key="5">
    <source>
        <dbReference type="EMBL" id="KAG7469194.1"/>
    </source>
</evidence>
<name>A0A9D3PUP1_MEGAT</name>
<dbReference type="PANTHER" id="PTHR46484:SF7">
    <property type="entry name" value="MYELIN-ASSOCIATED GLYCOPROTEIN-LIKE-RELATED"/>
    <property type="match status" value="1"/>
</dbReference>
<dbReference type="PROSITE" id="PS50835">
    <property type="entry name" value="IG_LIKE"/>
    <property type="match status" value="2"/>
</dbReference>
<dbReference type="InterPro" id="IPR013783">
    <property type="entry name" value="Ig-like_fold"/>
</dbReference>
<dbReference type="InterPro" id="IPR036179">
    <property type="entry name" value="Ig-like_dom_sf"/>
</dbReference>
<dbReference type="InterPro" id="IPR007110">
    <property type="entry name" value="Ig-like_dom"/>
</dbReference>
<dbReference type="AlphaFoldDB" id="A0A9D3PUP1"/>
<feature type="signal peptide" evidence="3">
    <location>
        <begin position="1"/>
        <end position="16"/>
    </location>
</feature>
<keyword evidence="6" id="KW-1185">Reference proteome</keyword>
<dbReference type="EMBL" id="JAFDVH010000010">
    <property type="protein sequence ID" value="KAG7469194.1"/>
    <property type="molecule type" value="Genomic_DNA"/>
</dbReference>
<keyword evidence="2" id="KW-0472">Membrane</keyword>
<evidence type="ECO:0000259" key="4">
    <source>
        <dbReference type="PROSITE" id="PS50835"/>
    </source>
</evidence>
<accession>A0A9D3PUP1</accession>
<proteinExistence type="predicted"/>
<dbReference type="Gene3D" id="2.60.40.10">
    <property type="entry name" value="Immunoglobulins"/>
    <property type="match status" value="8"/>
</dbReference>
<dbReference type="InterPro" id="IPR003599">
    <property type="entry name" value="Ig_sub"/>
</dbReference>
<dbReference type="Proteomes" id="UP001046870">
    <property type="component" value="Chromosome 10"/>
</dbReference>
<feature type="domain" description="Ig-like" evidence="4">
    <location>
        <begin position="774"/>
        <end position="865"/>
    </location>
</feature>
<dbReference type="SUPFAM" id="SSF48726">
    <property type="entry name" value="Immunoglobulin"/>
    <property type="match status" value="8"/>
</dbReference>
<feature type="compositionally biased region" description="Basic and acidic residues" evidence="1">
    <location>
        <begin position="972"/>
        <end position="983"/>
    </location>
</feature>
<comment type="caution">
    <text evidence="5">The sequence shown here is derived from an EMBL/GenBank/DDBJ whole genome shotgun (WGS) entry which is preliminary data.</text>
</comment>
<evidence type="ECO:0000256" key="3">
    <source>
        <dbReference type="SAM" id="SignalP"/>
    </source>
</evidence>
<feature type="region of interest" description="Disordered" evidence="1">
    <location>
        <begin position="1022"/>
        <end position="1046"/>
    </location>
</feature>
<keyword evidence="2" id="KW-0812">Transmembrane</keyword>
<organism evidence="5 6">
    <name type="scientific">Megalops atlanticus</name>
    <name type="common">Tarpon</name>
    <name type="synonym">Clupea gigantea</name>
    <dbReference type="NCBI Taxonomy" id="7932"/>
    <lineage>
        <taxon>Eukaryota</taxon>
        <taxon>Metazoa</taxon>
        <taxon>Chordata</taxon>
        <taxon>Craniata</taxon>
        <taxon>Vertebrata</taxon>
        <taxon>Euteleostomi</taxon>
        <taxon>Actinopterygii</taxon>
        <taxon>Neopterygii</taxon>
        <taxon>Teleostei</taxon>
        <taxon>Elopiformes</taxon>
        <taxon>Megalopidae</taxon>
        <taxon>Megalops</taxon>
    </lineage>
</organism>
<evidence type="ECO:0000256" key="2">
    <source>
        <dbReference type="SAM" id="Phobius"/>
    </source>
</evidence>
<dbReference type="SMART" id="SM00409">
    <property type="entry name" value="IG"/>
    <property type="match status" value="7"/>
</dbReference>
<keyword evidence="2" id="KW-1133">Transmembrane helix</keyword>
<evidence type="ECO:0000313" key="6">
    <source>
        <dbReference type="Proteomes" id="UP001046870"/>
    </source>
</evidence>